<dbReference type="STRING" id="983965.A0A2T4CFI8"/>
<evidence type="ECO:0000256" key="1">
    <source>
        <dbReference type="SAM" id="MobiDB-lite"/>
    </source>
</evidence>
<dbReference type="OrthoDB" id="4899514at2759"/>
<sequence>MARDQMLYYLAEKNCFLCRNSLPYFAGVSPAARRLMTWEMHVLGFIDTSVDPSQGPKVFTFKTDLGDPQFIVHPTLTLPSHGGRITIAVVHERPRSKYRQAYFAHQACCKVVARLQRKLACRELYSLAVQTRELLPKDCWGQELPWHLASLAGTIETGIIETQSTSLGSCLSRCAKLPPELQNYILRYVQGASLASSLMTALHTSTASRCHSLATIPSHPSAKGLLPADHVNIAHVCASFATVFGRPYLTSLEIFHKEGHHDAANQQCLEIRIDAVRRVEFITGMHGISAIRFYFFDGSVSNWLGDARRGWRSRPIGVTRSDIYFAKHGQKAVVERFAELFARRPKNAPLQVLWDATWSPSKHGVPFVAQFFRHQLAERSSCFPGRPMCRYMPLQLDGEYARGITAYTTCFGISCIVVHRNDTHQAVSTPHKRGLPTTFYFRPEERIVTLGLVTTGYTANFQYGPFLMFKTNQNRIAYFGPPSSLSEPTARWVSLIPDQMKRGCAVMGLIVDQLAMMKGTFKTLGVCCKATEGTANLDETANHPSGLQVIRLALPEVLRKPSSKTDTVFTRARLSNIKQLRILHRDVDVSDPQKGLRWCGLWIHHHDGTTETLGLWDDFLTKNARIIYDAETDGPLKRIAFQLRRRMPGDGKPGQSEYVVKISAKVAPLDDTESNEDTSDPQNQVRSEPDVDGDRIIEFRTCVSQPVSI</sequence>
<keyword evidence="3" id="KW-1185">Reference proteome</keyword>
<dbReference type="Proteomes" id="UP000240760">
    <property type="component" value="Unassembled WGS sequence"/>
</dbReference>
<dbReference type="AlphaFoldDB" id="A0A2T4CFI8"/>
<gene>
    <name evidence="2" type="ORF">M440DRAFT_1397662</name>
</gene>
<feature type="compositionally biased region" description="Acidic residues" evidence="1">
    <location>
        <begin position="670"/>
        <end position="679"/>
    </location>
</feature>
<name>A0A2T4CFI8_TRILO</name>
<organism evidence="2 3">
    <name type="scientific">Trichoderma longibrachiatum ATCC 18648</name>
    <dbReference type="NCBI Taxonomy" id="983965"/>
    <lineage>
        <taxon>Eukaryota</taxon>
        <taxon>Fungi</taxon>
        <taxon>Dikarya</taxon>
        <taxon>Ascomycota</taxon>
        <taxon>Pezizomycotina</taxon>
        <taxon>Sordariomycetes</taxon>
        <taxon>Hypocreomycetidae</taxon>
        <taxon>Hypocreales</taxon>
        <taxon>Hypocreaceae</taxon>
        <taxon>Trichoderma</taxon>
    </lineage>
</organism>
<evidence type="ECO:0000313" key="3">
    <source>
        <dbReference type="Proteomes" id="UP000240760"/>
    </source>
</evidence>
<protein>
    <submittedName>
        <fullName evidence="2">Uncharacterized protein</fullName>
    </submittedName>
</protein>
<proteinExistence type="predicted"/>
<reference evidence="2 3" key="1">
    <citation type="submission" date="2016-07" db="EMBL/GenBank/DDBJ databases">
        <title>Multiple horizontal gene transfer events from other fungi enriched the ability of initially mycotrophic Trichoderma (Ascomycota) to feed on dead plant biomass.</title>
        <authorList>
            <consortium name="DOE Joint Genome Institute"/>
            <person name="Aerts A."/>
            <person name="Atanasova L."/>
            <person name="Chenthamara K."/>
            <person name="Zhang J."/>
            <person name="Grujic M."/>
            <person name="Henrissat B."/>
            <person name="Kuo A."/>
            <person name="Salamov A."/>
            <person name="Lipzen A."/>
            <person name="Labutti K."/>
            <person name="Barry K."/>
            <person name="Miao Y."/>
            <person name="Rahimi M.J."/>
            <person name="Shen Q."/>
            <person name="Grigoriev I.V."/>
            <person name="Kubicek C.P."/>
            <person name="Druzhinina I.S."/>
        </authorList>
    </citation>
    <scope>NUCLEOTIDE SEQUENCE [LARGE SCALE GENOMIC DNA]</scope>
    <source>
        <strain evidence="2 3">ATCC 18648</strain>
    </source>
</reference>
<evidence type="ECO:0000313" key="2">
    <source>
        <dbReference type="EMBL" id="PTB80314.1"/>
    </source>
</evidence>
<dbReference type="EMBL" id="KZ679127">
    <property type="protein sequence ID" value="PTB80314.1"/>
    <property type="molecule type" value="Genomic_DNA"/>
</dbReference>
<accession>A0A2T4CFI8</accession>
<feature type="region of interest" description="Disordered" evidence="1">
    <location>
        <begin position="668"/>
        <end position="694"/>
    </location>
</feature>